<accession>A0A0K9PWS1</accession>
<sequence>MMSEFDQEVRSYVGGGRRDSDDLKLFVGNLSFTIDSVDLADLFGQAGTVELVEVIYMIKKLEKAVGLPLSQCSPLKKLKLLFCNVMVMILMGGRR</sequence>
<dbReference type="Gene3D" id="3.30.70.330">
    <property type="match status" value="1"/>
</dbReference>
<evidence type="ECO:0000313" key="2">
    <source>
        <dbReference type="EMBL" id="KMZ73513.1"/>
    </source>
</evidence>
<feature type="domain" description="RRM" evidence="1">
    <location>
        <begin position="25"/>
        <end position="56"/>
    </location>
</feature>
<dbReference type="InterPro" id="IPR000504">
    <property type="entry name" value="RRM_dom"/>
</dbReference>
<protein>
    <recommendedName>
        <fullName evidence="1">RRM domain-containing protein</fullName>
    </recommendedName>
</protein>
<dbReference type="AlphaFoldDB" id="A0A0K9PWS1"/>
<gene>
    <name evidence="2" type="ORF">ZOSMA_147G00250</name>
</gene>
<comment type="caution">
    <text evidence="2">The sequence shown here is derived from an EMBL/GenBank/DDBJ whole genome shotgun (WGS) entry which is preliminary data.</text>
</comment>
<keyword evidence="3" id="KW-1185">Reference proteome</keyword>
<reference evidence="3" key="1">
    <citation type="journal article" date="2016" name="Nature">
        <title>The genome of the seagrass Zostera marina reveals angiosperm adaptation to the sea.</title>
        <authorList>
            <person name="Olsen J.L."/>
            <person name="Rouze P."/>
            <person name="Verhelst B."/>
            <person name="Lin Y.-C."/>
            <person name="Bayer T."/>
            <person name="Collen J."/>
            <person name="Dattolo E."/>
            <person name="De Paoli E."/>
            <person name="Dittami S."/>
            <person name="Maumus F."/>
            <person name="Michel G."/>
            <person name="Kersting A."/>
            <person name="Lauritano C."/>
            <person name="Lohaus R."/>
            <person name="Toepel M."/>
            <person name="Tonon T."/>
            <person name="Vanneste K."/>
            <person name="Amirebrahimi M."/>
            <person name="Brakel J."/>
            <person name="Bostroem C."/>
            <person name="Chovatia M."/>
            <person name="Grimwood J."/>
            <person name="Jenkins J.W."/>
            <person name="Jueterbock A."/>
            <person name="Mraz A."/>
            <person name="Stam W.T."/>
            <person name="Tice H."/>
            <person name="Bornberg-Bauer E."/>
            <person name="Green P.J."/>
            <person name="Pearson G.A."/>
            <person name="Procaccini G."/>
            <person name="Duarte C.M."/>
            <person name="Schmutz J."/>
            <person name="Reusch T.B.H."/>
            <person name="Van de Peer Y."/>
        </authorList>
    </citation>
    <scope>NUCLEOTIDE SEQUENCE [LARGE SCALE GENOMIC DNA]</scope>
    <source>
        <strain evidence="3">cv. Finnish</strain>
    </source>
</reference>
<organism evidence="2 3">
    <name type="scientific">Zostera marina</name>
    <name type="common">Eelgrass</name>
    <dbReference type="NCBI Taxonomy" id="29655"/>
    <lineage>
        <taxon>Eukaryota</taxon>
        <taxon>Viridiplantae</taxon>
        <taxon>Streptophyta</taxon>
        <taxon>Embryophyta</taxon>
        <taxon>Tracheophyta</taxon>
        <taxon>Spermatophyta</taxon>
        <taxon>Magnoliopsida</taxon>
        <taxon>Liliopsida</taxon>
        <taxon>Zosteraceae</taxon>
        <taxon>Zostera</taxon>
    </lineage>
</organism>
<dbReference type="EMBL" id="LFYR01000574">
    <property type="protein sequence ID" value="KMZ73513.1"/>
    <property type="molecule type" value="Genomic_DNA"/>
</dbReference>
<dbReference type="OrthoDB" id="267048at2759"/>
<dbReference type="STRING" id="29655.A0A0K9PWS1"/>
<dbReference type="InterPro" id="IPR035979">
    <property type="entry name" value="RBD_domain_sf"/>
</dbReference>
<dbReference type="Proteomes" id="UP000036987">
    <property type="component" value="Unassembled WGS sequence"/>
</dbReference>
<evidence type="ECO:0000313" key="3">
    <source>
        <dbReference type="Proteomes" id="UP000036987"/>
    </source>
</evidence>
<dbReference type="Pfam" id="PF00076">
    <property type="entry name" value="RRM_1"/>
    <property type="match status" value="1"/>
</dbReference>
<dbReference type="SUPFAM" id="SSF54928">
    <property type="entry name" value="RNA-binding domain, RBD"/>
    <property type="match status" value="1"/>
</dbReference>
<evidence type="ECO:0000259" key="1">
    <source>
        <dbReference type="Pfam" id="PF00076"/>
    </source>
</evidence>
<dbReference type="GO" id="GO:0003723">
    <property type="term" value="F:RNA binding"/>
    <property type="evidence" value="ECO:0007669"/>
    <property type="project" value="InterPro"/>
</dbReference>
<proteinExistence type="predicted"/>
<dbReference type="InterPro" id="IPR012677">
    <property type="entry name" value="Nucleotide-bd_a/b_plait_sf"/>
</dbReference>
<name>A0A0K9PWS1_ZOSMR</name>